<feature type="region of interest" description="Disordered" evidence="1">
    <location>
        <begin position="1"/>
        <end position="31"/>
    </location>
</feature>
<feature type="region of interest" description="Disordered" evidence="1">
    <location>
        <begin position="128"/>
        <end position="166"/>
    </location>
</feature>
<organism evidence="2 3">
    <name type="scientific">Microbacterium croceum</name>
    <dbReference type="NCBI Taxonomy" id="2851645"/>
    <lineage>
        <taxon>Bacteria</taxon>
        <taxon>Bacillati</taxon>
        <taxon>Actinomycetota</taxon>
        <taxon>Actinomycetes</taxon>
        <taxon>Micrococcales</taxon>
        <taxon>Microbacteriaceae</taxon>
        <taxon>Microbacterium</taxon>
    </lineage>
</organism>
<feature type="region of interest" description="Disordered" evidence="1">
    <location>
        <begin position="82"/>
        <end position="103"/>
    </location>
</feature>
<sequence>MRMSDPQTPEQGYTPTTTHAEWGAGDPRLRITRDEERTEYLLDVDVVRIGSAEGNELRLADTDPVHATITHDERDEYVLTLHGEGSTSASAGTDGTHQAEDAQTLRTGAQFTAGPWTFVFAREEFADHGRPFGGRKGGEYDDQELQPPRPDYSADAAASAADDRTT</sequence>
<evidence type="ECO:0000256" key="1">
    <source>
        <dbReference type="SAM" id="MobiDB-lite"/>
    </source>
</evidence>
<feature type="compositionally biased region" description="Polar residues" evidence="1">
    <location>
        <begin position="1"/>
        <end position="19"/>
    </location>
</feature>
<dbReference type="InterPro" id="IPR008984">
    <property type="entry name" value="SMAD_FHA_dom_sf"/>
</dbReference>
<accession>A0ABT0FIR7</accession>
<dbReference type="SUPFAM" id="SSF49879">
    <property type="entry name" value="SMAD/FHA domain"/>
    <property type="match status" value="1"/>
</dbReference>
<keyword evidence="3" id="KW-1185">Reference proteome</keyword>
<proteinExistence type="predicted"/>
<comment type="caution">
    <text evidence="2">The sequence shown here is derived from an EMBL/GenBank/DDBJ whole genome shotgun (WGS) entry which is preliminary data.</text>
</comment>
<dbReference type="EMBL" id="JAHWXN010000002">
    <property type="protein sequence ID" value="MCK2037819.1"/>
    <property type="molecule type" value="Genomic_DNA"/>
</dbReference>
<dbReference type="Proteomes" id="UP001300096">
    <property type="component" value="Unassembled WGS sequence"/>
</dbReference>
<evidence type="ECO:0000313" key="3">
    <source>
        <dbReference type="Proteomes" id="UP001300096"/>
    </source>
</evidence>
<evidence type="ECO:0008006" key="4">
    <source>
        <dbReference type="Google" id="ProtNLM"/>
    </source>
</evidence>
<name>A0ABT0FIR7_9MICO</name>
<feature type="compositionally biased region" description="Polar residues" evidence="1">
    <location>
        <begin position="85"/>
        <end position="96"/>
    </location>
</feature>
<dbReference type="CDD" id="cd00060">
    <property type="entry name" value="FHA"/>
    <property type="match status" value="1"/>
</dbReference>
<reference evidence="2 3" key="1">
    <citation type="submission" date="2021-06" db="EMBL/GenBank/DDBJ databases">
        <title>Genome-based taxonomic framework of Microbacterium strains isolated from marine environment, the description of four new species and reclassification of four preexisting species.</title>
        <authorList>
            <person name="Lee S.D."/>
            <person name="Kim S.-M."/>
            <person name="Byeon Y.-S."/>
            <person name="Yang H.L."/>
            <person name="Kim I.S."/>
        </authorList>
    </citation>
    <scope>NUCLEOTIDE SEQUENCE [LARGE SCALE GENOMIC DNA]</scope>
    <source>
        <strain evidence="2 3">SSW1-49</strain>
    </source>
</reference>
<gene>
    <name evidence="2" type="ORF">KZC51_16955</name>
</gene>
<evidence type="ECO:0000313" key="2">
    <source>
        <dbReference type="EMBL" id="MCK2037819.1"/>
    </source>
</evidence>
<protein>
    <recommendedName>
        <fullName evidence="4">FHA domain-containing protein</fullName>
    </recommendedName>
</protein>